<dbReference type="SUPFAM" id="SSF52540">
    <property type="entry name" value="P-loop containing nucleoside triphosphate hydrolases"/>
    <property type="match status" value="1"/>
</dbReference>
<organism evidence="1 2">
    <name type="scientific">Luteimonas salinilitoris</name>
    <dbReference type="NCBI Taxonomy" id="3237697"/>
    <lineage>
        <taxon>Bacteria</taxon>
        <taxon>Pseudomonadati</taxon>
        <taxon>Pseudomonadota</taxon>
        <taxon>Gammaproteobacteria</taxon>
        <taxon>Lysobacterales</taxon>
        <taxon>Lysobacteraceae</taxon>
        <taxon>Luteimonas</taxon>
    </lineage>
</organism>
<dbReference type="Pfam" id="PF13469">
    <property type="entry name" value="Sulfotransfer_3"/>
    <property type="match status" value="1"/>
</dbReference>
<comment type="caution">
    <text evidence="1">The sequence shown here is derived from an EMBL/GenBank/DDBJ whole genome shotgun (WGS) entry which is preliminary data.</text>
</comment>
<accession>A0ABV4HRK5</accession>
<name>A0ABV4HRK5_9GAMM</name>
<gene>
    <name evidence="1" type="ORF">AB6713_12340</name>
</gene>
<evidence type="ECO:0000313" key="1">
    <source>
        <dbReference type="EMBL" id="MEZ0475392.1"/>
    </source>
</evidence>
<sequence>MPSTKLDSAASPCAPIAIGAIGGSGTRVISEAFRSLGVFMGSDLNSASDTLWFTLLFKRPEILDAGDEEFDLLTRALVAGLTGGRALPPNVEAQVRSLATDDRPQATADWLQDRADSLMMAAASPPHGGAWGWKEPNTHLVVERLWKRIPDLRYVHVVRHGLDMALSSNQNQPSLWGPKVLGGDGTMTPARALAYWCWVQRRTQRLLADNPDRMYWLDYDALCREPERVLGDLLHFLGFDPLRARDLAARIHPPKAPRHATVPLTLFSAEDVDYVRSLGYSVSGDP</sequence>
<dbReference type="RefSeq" id="WP_370565130.1">
    <property type="nucleotide sequence ID" value="NZ_JBFWIB010000013.1"/>
</dbReference>
<keyword evidence="2" id="KW-1185">Reference proteome</keyword>
<evidence type="ECO:0000313" key="2">
    <source>
        <dbReference type="Proteomes" id="UP001566331"/>
    </source>
</evidence>
<dbReference type="Proteomes" id="UP001566331">
    <property type="component" value="Unassembled WGS sequence"/>
</dbReference>
<protein>
    <submittedName>
        <fullName evidence="1">Sulfotransferase</fullName>
    </submittedName>
</protein>
<dbReference type="InterPro" id="IPR027417">
    <property type="entry name" value="P-loop_NTPase"/>
</dbReference>
<dbReference type="Gene3D" id="3.40.50.300">
    <property type="entry name" value="P-loop containing nucleotide triphosphate hydrolases"/>
    <property type="match status" value="1"/>
</dbReference>
<dbReference type="EMBL" id="JBFWIC010000016">
    <property type="protein sequence ID" value="MEZ0475392.1"/>
    <property type="molecule type" value="Genomic_DNA"/>
</dbReference>
<reference evidence="1 2" key="1">
    <citation type="submission" date="2024-07" db="EMBL/GenBank/DDBJ databases">
        <title>Luteimonas salilacus sp. nov., isolated from the shore soil of Salt Lake in Tibet of China.</title>
        <authorList>
            <person name="Zhang X."/>
            <person name="Li A."/>
        </authorList>
    </citation>
    <scope>NUCLEOTIDE SEQUENCE [LARGE SCALE GENOMIC DNA]</scope>
    <source>
        <strain evidence="1 2">B3-2-R+30</strain>
    </source>
</reference>
<proteinExistence type="predicted"/>